<dbReference type="InterPro" id="IPR036291">
    <property type="entry name" value="NAD(P)-bd_dom_sf"/>
</dbReference>
<reference evidence="2" key="1">
    <citation type="submission" date="2022-09" db="EMBL/GenBank/DDBJ databases">
        <title>Tahibacter sp. nov., isolated from a fresh water.</title>
        <authorList>
            <person name="Baek J.H."/>
            <person name="Lee J.K."/>
            <person name="Kim J.M."/>
            <person name="Jeon C.O."/>
        </authorList>
    </citation>
    <scope>NUCLEOTIDE SEQUENCE</scope>
    <source>
        <strain evidence="2">W38</strain>
    </source>
</reference>
<keyword evidence="3" id="KW-1185">Reference proteome</keyword>
<dbReference type="PRINTS" id="PR00080">
    <property type="entry name" value="SDRFAMILY"/>
</dbReference>
<proteinExistence type="inferred from homology"/>
<evidence type="ECO:0000313" key="2">
    <source>
        <dbReference type="EMBL" id="UXI66012.1"/>
    </source>
</evidence>
<comment type="similarity">
    <text evidence="1">Belongs to the short-chain dehydrogenases/reductases (SDR) family.</text>
</comment>
<dbReference type="Proteomes" id="UP001064632">
    <property type="component" value="Chromosome"/>
</dbReference>
<dbReference type="EMBL" id="CP104694">
    <property type="protein sequence ID" value="UXI66012.1"/>
    <property type="molecule type" value="Genomic_DNA"/>
</dbReference>
<evidence type="ECO:0000256" key="1">
    <source>
        <dbReference type="RuleBase" id="RU000363"/>
    </source>
</evidence>
<sequence>MQTKTILLTGASTGIGRASALLLVDEGYTVFAGIRRTEDAEALKNACPVDRASRLHPVLLDVTREEDIRAALATIDERSRDGLYAVVNNAGFNLNGAFEYTNEADARSLMETNFFGLAGLSRAALPLLRRYAASHPGETAKLVNIGSIGSYIGVPWEAYYHASKFAVLGLSEAMRHELWHERVRVVTVCPGGIKTDFIPKTERSLAAANAQLPGDAPDSYRSGLAKFGEAVGKATRFGAAPDAVAQRLRKVLASKHPRSQYVVGMDAGLFLGMRRLLPESWFHAVMRRQFTA</sequence>
<protein>
    <submittedName>
        <fullName evidence="2">SDR family NAD(P)-dependent oxidoreductase</fullName>
    </submittedName>
</protein>
<dbReference type="InterPro" id="IPR002347">
    <property type="entry name" value="SDR_fam"/>
</dbReference>
<dbReference type="PANTHER" id="PTHR43313">
    <property type="entry name" value="SHORT-CHAIN DEHYDROGENASE/REDUCTASE FAMILY 9C"/>
    <property type="match status" value="1"/>
</dbReference>
<dbReference type="SUPFAM" id="SSF51735">
    <property type="entry name" value="NAD(P)-binding Rossmann-fold domains"/>
    <property type="match status" value="1"/>
</dbReference>
<evidence type="ECO:0000313" key="3">
    <source>
        <dbReference type="Proteomes" id="UP001064632"/>
    </source>
</evidence>
<organism evidence="2 3">
    <name type="scientific">Tahibacter amnicola</name>
    <dbReference type="NCBI Taxonomy" id="2976241"/>
    <lineage>
        <taxon>Bacteria</taxon>
        <taxon>Pseudomonadati</taxon>
        <taxon>Pseudomonadota</taxon>
        <taxon>Gammaproteobacteria</taxon>
        <taxon>Lysobacterales</taxon>
        <taxon>Rhodanobacteraceae</taxon>
        <taxon>Tahibacter</taxon>
    </lineage>
</organism>
<dbReference type="RefSeq" id="WP_261693002.1">
    <property type="nucleotide sequence ID" value="NZ_CP104694.1"/>
</dbReference>
<gene>
    <name evidence="2" type="ORF">N4264_14760</name>
</gene>
<name>A0ABY6BDN3_9GAMM</name>
<dbReference type="PRINTS" id="PR00081">
    <property type="entry name" value="GDHRDH"/>
</dbReference>
<dbReference type="PANTHER" id="PTHR43313:SF1">
    <property type="entry name" value="3BETA-HYDROXYSTEROID DEHYDROGENASE DHS-16"/>
    <property type="match status" value="1"/>
</dbReference>
<dbReference type="Pfam" id="PF00106">
    <property type="entry name" value="adh_short"/>
    <property type="match status" value="1"/>
</dbReference>
<accession>A0ABY6BDN3</accession>
<dbReference type="Gene3D" id="3.40.50.720">
    <property type="entry name" value="NAD(P)-binding Rossmann-like Domain"/>
    <property type="match status" value="1"/>
</dbReference>